<keyword evidence="3" id="KW-1185">Reference proteome</keyword>
<dbReference type="InterPro" id="IPR036388">
    <property type="entry name" value="WH-like_DNA-bd_sf"/>
</dbReference>
<dbReference type="EMBL" id="BMIQ01000001">
    <property type="protein sequence ID" value="GGD94076.1"/>
    <property type="molecule type" value="Genomic_DNA"/>
</dbReference>
<gene>
    <name evidence="2" type="ORF">GCM10011390_11000</name>
</gene>
<dbReference type="Gene3D" id="1.10.10.60">
    <property type="entry name" value="Homeodomain-like"/>
    <property type="match status" value="1"/>
</dbReference>
<reference evidence="2" key="2">
    <citation type="submission" date="2020-09" db="EMBL/GenBank/DDBJ databases">
        <authorList>
            <person name="Sun Q."/>
            <person name="Zhou Y."/>
        </authorList>
    </citation>
    <scope>NUCLEOTIDE SEQUENCE</scope>
    <source>
        <strain evidence="2">CGMCC 1.15367</strain>
    </source>
</reference>
<dbReference type="RefSeq" id="WP_188907166.1">
    <property type="nucleotide sequence ID" value="NZ_BMIQ01000001.1"/>
</dbReference>
<evidence type="ECO:0008006" key="4">
    <source>
        <dbReference type="Google" id="ProtNLM"/>
    </source>
</evidence>
<comment type="caution">
    <text evidence="2">The sequence shown here is derived from an EMBL/GenBank/DDBJ whole genome shotgun (WGS) entry which is preliminary data.</text>
</comment>
<name>A0A917E1V2_9HYPH</name>
<feature type="region of interest" description="Disordered" evidence="1">
    <location>
        <begin position="240"/>
        <end position="259"/>
    </location>
</feature>
<reference evidence="2" key="1">
    <citation type="journal article" date="2014" name="Int. J. Syst. Evol. Microbiol.">
        <title>Complete genome sequence of Corynebacterium casei LMG S-19264T (=DSM 44701T), isolated from a smear-ripened cheese.</title>
        <authorList>
            <consortium name="US DOE Joint Genome Institute (JGI-PGF)"/>
            <person name="Walter F."/>
            <person name="Albersmeier A."/>
            <person name="Kalinowski J."/>
            <person name="Ruckert C."/>
        </authorList>
    </citation>
    <scope>NUCLEOTIDE SEQUENCE</scope>
    <source>
        <strain evidence="2">CGMCC 1.15367</strain>
    </source>
</reference>
<protein>
    <recommendedName>
        <fullName evidence="4">Helix-turn-helix domain-containing protein</fullName>
    </recommendedName>
</protein>
<dbReference type="Proteomes" id="UP000644699">
    <property type="component" value="Unassembled WGS sequence"/>
</dbReference>
<accession>A0A917E1V2</accession>
<dbReference type="AlphaFoldDB" id="A0A917E1V2"/>
<evidence type="ECO:0000313" key="2">
    <source>
        <dbReference type="EMBL" id="GGD94076.1"/>
    </source>
</evidence>
<dbReference type="Gene3D" id="1.10.10.10">
    <property type="entry name" value="Winged helix-like DNA-binding domain superfamily/Winged helix DNA-binding domain"/>
    <property type="match status" value="1"/>
</dbReference>
<evidence type="ECO:0000313" key="3">
    <source>
        <dbReference type="Proteomes" id="UP000644699"/>
    </source>
</evidence>
<organism evidence="2 3">
    <name type="scientific">Aureimonas endophytica</name>
    <dbReference type="NCBI Taxonomy" id="2027858"/>
    <lineage>
        <taxon>Bacteria</taxon>
        <taxon>Pseudomonadati</taxon>
        <taxon>Pseudomonadota</taxon>
        <taxon>Alphaproteobacteria</taxon>
        <taxon>Hyphomicrobiales</taxon>
        <taxon>Aurantimonadaceae</taxon>
        <taxon>Aureimonas</taxon>
    </lineage>
</organism>
<proteinExistence type="predicted"/>
<sequence length="259" mass="29109">MPRRSNPTFLDDTRKMAFAAEYRDGTTLQDLGTRFRLTARGVRQLVDELGLPRRQSLRAGRRHLEIGEGEHALIVGAYRDGASIAALRDRFELPLSQLYEILRRHGVALRRRVPSTIDQIADEIQLQATELFRDERLTAERIADRLGLTVYQVRAILKRRLESRRATQLHGAAGEALKARLAELYRDPSLSIGAIAFTLDVSPSTVTRLVRQLRIPQRGKGSGRRLAMAKPADALADAARRLSPAEFNQSGRQDERNVA</sequence>
<evidence type="ECO:0000256" key="1">
    <source>
        <dbReference type="SAM" id="MobiDB-lite"/>
    </source>
</evidence>